<dbReference type="GeneID" id="27313789"/>
<dbReference type="Proteomes" id="UP000053259">
    <property type="component" value="Unassembled WGS sequence"/>
</dbReference>
<proteinExistence type="predicted"/>
<dbReference type="OrthoDB" id="410701at2759"/>
<accession>A0A0D2AUB6</accession>
<dbReference type="VEuPathDB" id="FungiDB:PV09_05816"/>
<evidence type="ECO:0000313" key="3">
    <source>
        <dbReference type="Proteomes" id="UP000053259"/>
    </source>
</evidence>
<dbReference type="AlphaFoldDB" id="A0A0D2AUB6"/>
<keyword evidence="3" id="KW-1185">Reference proteome</keyword>
<name>A0A0D2AUB6_9PEZI</name>
<sequence length="1108" mass="125391">MPLLAHKYGFFKSIAVEFLGRSEVTSLRRSTRSQAIVFDRSFASQIRFANENRGCSVVPSRKDLRQQHPTSDITSLQNVRKREHGKSINDKSAFSDGYVYPSQFGQASEEVASPTAPLTFSSGGQGSDRLVSNMQNDSGHTSEVESKAAKLDDILGKGLRENLQGESRAKGRAATYQRRLKRDNHDMAALVERKSSPRSLRKLLEHSPSLHLEDALLNANDPSILPRKRPKSVHDLTYRNAKTLKIFNVNGLKHLELSDTISLQSITAKYIRHLAKLRTSSGMTSGHRKIAPEIDDMQGSGSVHLSCREIQLLKASGYNERDAQTWAEILLQPDIELAARRLFVPDIGDNNHIKATPWFVMNFLLRREIVTAEALRLLLDHAWRALSWQERTRLSLTSSSFRPPSLRTIMIVCVRMVRHARDVWPQALPNITKLFSTYMLDAWSKYFARIDKPMSASMLRQMTFKSNRMLSQLSLSGRTYPVLSAVHQQRAQFDLIRKMTMYNPSLPINREGHRALTKTLLLLKKTPQERDWSFLQARSWPPFKVSRTRLDDPKDREYGTSIAGKSIQFMQKYGYPMLNWDNIARVYSGWNPDGSPAVQQRTFMPSVPTSKAGEPGIGELHAAIITSTRTVPEAWAAFLKFDTPKSPPSNAMYIALFKKLFAQTPGLFTRPKSLVHPENEPVAAGDGIETSPPPSSPLETLYLPSEPPSPDALLDMILERGVSIWGELMSFLVTRAPSLEFGLRVWAAGKYIRIGNNGRISWSTDHLRLLRSHSQDGLKSLPNIPNELITALISCVTSSPALIPELSMIADNTDFWVGRWKLRRTHSLTIASRLLICYSPRDSMPWNHLLKALTHRSMFRYALPISHQSGQVFWPLIAWAMSEDVLRSMIASNAIPNHKTFEYLCDITWEAAITTKLHRLDMEETRYLRASGQSNIEREFLEAQVLLSSGSSLLRRRFAMLVGLEQCRHASTSKGIQIGSPSMPKHLALLKAAVLHKYIRALGILRDHKGIYSLVRWMVTAASDLNELQDCQVNGSKQLRRVIVALRVWLECPSRDFVLAERGILVEPAPDELVHLVRQEVESVRQWGGWPSDHDVDRYCRRHAGYFL</sequence>
<evidence type="ECO:0000256" key="1">
    <source>
        <dbReference type="SAM" id="MobiDB-lite"/>
    </source>
</evidence>
<dbReference type="STRING" id="253628.A0A0D2AUB6"/>
<feature type="region of interest" description="Disordered" evidence="1">
    <location>
        <begin position="110"/>
        <end position="147"/>
    </location>
</feature>
<feature type="compositionally biased region" description="Polar residues" evidence="1">
    <location>
        <begin position="130"/>
        <end position="139"/>
    </location>
</feature>
<evidence type="ECO:0000313" key="2">
    <source>
        <dbReference type="EMBL" id="KIW02744.1"/>
    </source>
</evidence>
<dbReference type="HOGENOM" id="CLU_282159_0_0_1"/>
<feature type="compositionally biased region" description="Polar residues" evidence="1">
    <location>
        <begin position="67"/>
        <end position="78"/>
    </location>
</feature>
<organism evidence="2 3">
    <name type="scientific">Verruconis gallopava</name>
    <dbReference type="NCBI Taxonomy" id="253628"/>
    <lineage>
        <taxon>Eukaryota</taxon>
        <taxon>Fungi</taxon>
        <taxon>Dikarya</taxon>
        <taxon>Ascomycota</taxon>
        <taxon>Pezizomycotina</taxon>
        <taxon>Dothideomycetes</taxon>
        <taxon>Pleosporomycetidae</taxon>
        <taxon>Venturiales</taxon>
        <taxon>Sympoventuriaceae</taxon>
        <taxon>Verruconis</taxon>
    </lineage>
</organism>
<reference evidence="2 3" key="1">
    <citation type="submission" date="2015-01" db="EMBL/GenBank/DDBJ databases">
        <title>The Genome Sequence of Ochroconis gallopava CBS43764.</title>
        <authorList>
            <consortium name="The Broad Institute Genomics Platform"/>
            <person name="Cuomo C."/>
            <person name="de Hoog S."/>
            <person name="Gorbushina A."/>
            <person name="Stielow B."/>
            <person name="Teixiera M."/>
            <person name="Abouelleil A."/>
            <person name="Chapman S.B."/>
            <person name="Priest M."/>
            <person name="Young S.K."/>
            <person name="Wortman J."/>
            <person name="Nusbaum C."/>
            <person name="Birren B."/>
        </authorList>
    </citation>
    <scope>NUCLEOTIDE SEQUENCE [LARGE SCALE GENOMIC DNA]</scope>
    <source>
        <strain evidence="2 3">CBS 43764</strain>
    </source>
</reference>
<feature type="region of interest" description="Disordered" evidence="1">
    <location>
        <begin position="672"/>
        <end position="699"/>
    </location>
</feature>
<protein>
    <submittedName>
        <fullName evidence="2">Uncharacterized protein</fullName>
    </submittedName>
</protein>
<gene>
    <name evidence="2" type="ORF">PV09_05816</name>
</gene>
<dbReference type="InParanoid" id="A0A0D2AUB6"/>
<feature type="region of interest" description="Disordered" evidence="1">
    <location>
        <begin position="62"/>
        <end position="92"/>
    </location>
</feature>
<dbReference type="RefSeq" id="XP_016212613.1">
    <property type="nucleotide sequence ID" value="XM_016359364.1"/>
</dbReference>
<dbReference type="EMBL" id="KN847547">
    <property type="protein sequence ID" value="KIW02744.1"/>
    <property type="molecule type" value="Genomic_DNA"/>
</dbReference>